<dbReference type="EMBL" id="VYUA01000010">
    <property type="protein sequence ID" value="KAB2591867.1"/>
    <property type="molecule type" value="Genomic_DNA"/>
</dbReference>
<dbReference type="Gene3D" id="1.10.1200.10">
    <property type="entry name" value="ACP-like"/>
    <property type="match status" value="1"/>
</dbReference>
<dbReference type="Proteomes" id="UP000326907">
    <property type="component" value="Unassembled WGS sequence"/>
</dbReference>
<dbReference type="AlphaFoldDB" id="A0A5N5EM76"/>
<organism evidence="2 3">
    <name type="scientific">Streptomyces arboris</name>
    <dbReference type="NCBI Taxonomy" id="2600619"/>
    <lineage>
        <taxon>Bacteria</taxon>
        <taxon>Bacillati</taxon>
        <taxon>Actinomycetota</taxon>
        <taxon>Actinomycetes</taxon>
        <taxon>Kitasatosporales</taxon>
        <taxon>Streptomycetaceae</taxon>
        <taxon>Streptomyces</taxon>
    </lineage>
</organism>
<evidence type="ECO:0000313" key="2">
    <source>
        <dbReference type="EMBL" id="KAB2591867.1"/>
    </source>
</evidence>
<dbReference type="Pfam" id="PF00550">
    <property type="entry name" value="PP-binding"/>
    <property type="match status" value="1"/>
</dbReference>
<dbReference type="SUPFAM" id="SSF47336">
    <property type="entry name" value="ACP-like"/>
    <property type="match status" value="1"/>
</dbReference>
<evidence type="ECO:0000259" key="1">
    <source>
        <dbReference type="PROSITE" id="PS50075"/>
    </source>
</evidence>
<dbReference type="RefSeq" id="WP_128847305.1">
    <property type="nucleotide sequence ID" value="NZ_JBMOST010000014.1"/>
</dbReference>
<protein>
    <submittedName>
        <fullName evidence="2">Acyl carrier protein</fullName>
    </submittedName>
</protein>
<feature type="domain" description="Carrier" evidence="1">
    <location>
        <begin position="3"/>
        <end position="81"/>
    </location>
</feature>
<keyword evidence="3" id="KW-1185">Reference proteome</keyword>
<proteinExistence type="predicted"/>
<comment type="caution">
    <text evidence="2">The sequence shown here is derived from an EMBL/GenBank/DDBJ whole genome shotgun (WGS) entry which is preliminary data.</text>
</comment>
<dbReference type="InterPro" id="IPR009081">
    <property type="entry name" value="PP-bd_ACP"/>
</dbReference>
<reference evidence="2 3" key="1">
    <citation type="submission" date="2019-09" db="EMBL/GenBank/DDBJ databases">
        <authorList>
            <person name="Liu P."/>
        </authorList>
    </citation>
    <scope>NUCLEOTIDE SEQUENCE [LARGE SCALE GENOMIC DNA]</scope>
    <source>
        <strain evidence="2 3">TRM68085</strain>
    </source>
</reference>
<sequence length="84" mass="8719">MTAALHATLTRIVVENLEADPDVLSDESTLAALDLDSLAIAELVILIKEETGADLSSEETSIGELTIPALAQLVTTALDGEKSA</sequence>
<dbReference type="InterPro" id="IPR036736">
    <property type="entry name" value="ACP-like_sf"/>
</dbReference>
<evidence type="ECO:0000313" key="3">
    <source>
        <dbReference type="Proteomes" id="UP000326907"/>
    </source>
</evidence>
<gene>
    <name evidence="2" type="ORF">F5983_13615</name>
</gene>
<name>A0A5N5EM76_9ACTN</name>
<dbReference type="PROSITE" id="PS50075">
    <property type="entry name" value="CARRIER"/>
    <property type="match status" value="1"/>
</dbReference>
<accession>A0A5N5EM76</accession>